<gene>
    <name evidence="1" type="ORF">ABS768_04645</name>
</gene>
<sequence length="139" mass="16363">MGADVDTLNFYMNCQTPNGMIPKFLYRQGYIMLCRGSGFSYRSLIAYSMVEDGKIKENTFETERDVSASTDGYVFKDDNNIFFYDIMKDKLLFKKLPEEFSDLMVSKSQLYEDSITIFFREGKEETYQLKQFSQIKVRQ</sequence>
<name>A0ABW8YC15_9FLAO</name>
<reference evidence="1 2" key="1">
    <citation type="submission" date="2024-06" db="EMBL/GenBank/DDBJ databases">
        <authorList>
            <person name="Kaempfer P."/>
            <person name="Viver T."/>
        </authorList>
    </citation>
    <scope>NUCLEOTIDE SEQUENCE [LARGE SCALE GENOMIC DNA]</scope>
    <source>
        <strain evidence="1 2">ST-75</strain>
    </source>
</reference>
<dbReference type="Proteomes" id="UP001629059">
    <property type="component" value="Unassembled WGS sequence"/>
</dbReference>
<evidence type="ECO:0008006" key="3">
    <source>
        <dbReference type="Google" id="ProtNLM"/>
    </source>
</evidence>
<dbReference type="RefSeq" id="WP_408073811.1">
    <property type="nucleotide sequence ID" value="NZ_JBELQB010000003.1"/>
</dbReference>
<comment type="caution">
    <text evidence="1">The sequence shown here is derived from an EMBL/GenBank/DDBJ whole genome shotgun (WGS) entry which is preliminary data.</text>
</comment>
<proteinExistence type="predicted"/>
<protein>
    <recommendedName>
        <fullName evidence="3">DKNYY family protein</fullName>
    </recommendedName>
</protein>
<accession>A0ABW8YC15</accession>
<evidence type="ECO:0000313" key="2">
    <source>
        <dbReference type="Proteomes" id="UP001629059"/>
    </source>
</evidence>
<evidence type="ECO:0000313" key="1">
    <source>
        <dbReference type="EMBL" id="MFL9836775.1"/>
    </source>
</evidence>
<keyword evidence="2" id="KW-1185">Reference proteome</keyword>
<organism evidence="1 2">
    <name type="scientific">Flavobacterium rhizophilum</name>
    <dbReference type="NCBI Taxonomy" id="3163296"/>
    <lineage>
        <taxon>Bacteria</taxon>
        <taxon>Pseudomonadati</taxon>
        <taxon>Bacteroidota</taxon>
        <taxon>Flavobacteriia</taxon>
        <taxon>Flavobacteriales</taxon>
        <taxon>Flavobacteriaceae</taxon>
        <taxon>Flavobacterium</taxon>
    </lineage>
</organism>
<dbReference type="EMBL" id="JBELQB010000003">
    <property type="protein sequence ID" value="MFL9836775.1"/>
    <property type="molecule type" value="Genomic_DNA"/>
</dbReference>